<feature type="domain" description="GH3 middle" evidence="2">
    <location>
        <begin position="464"/>
        <end position="536"/>
    </location>
</feature>
<dbReference type="PANTHER" id="PTHR31901:SF9">
    <property type="entry name" value="GH3 DOMAIN-CONTAINING PROTEIN"/>
    <property type="match status" value="1"/>
</dbReference>
<dbReference type="OrthoDB" id="10261911at2759"/>
<evidence type="ECO:0000259" key="2">
    <source>
        <dbReference type="Pfam" id="PF23571"/>
    </source>
</evidence>
<feature type="domain" description="GH3 C-terminal" evidence="3">
    <location>
        <begin position="557"/>
        <end position="681"/>
    </location>
</feature>
<keyword evidence="5" id="KW-1185">Reference proteome</keyword>
<evidence type="ECO:0000313" key="4">
    <source>
        <dbReference type="EMBL" id="OQV17715.1"/>
    </source>
</evidence>
<keyword evidence="1" id="KW-0812">Transmembrane</keyword>
<dbReference type="Pfam" id="PF03321">
    <property type="entry name" value="GH3"/>
    <property type="match status" value="1"/>
</dbReference>
<reference evidence="5" key="1">
    <citation type="submission" date="2017-01" db="EMBL/GenBank/DDBJ databases">
        <title>Comparative genomics of anhydrobiosis in the tardigrade Hypsibius dujardini.</title>
        <authorList>
            <person name="Yoshida Y."/>
            <person name="Koutsovoulos G."/>
            <person name="Laetsch D."/>
            <person name="Stevens L."/>
            <person name="Kumar S."/>
            <person name="Horikawa D."/>
            <person name="Ishino K."/>
            <person name="Komine S."/>
            <person name="Tomita M."/>
            <person name="Blaxter M."/>
            <person name="Arakawa K."/>
        </authorList>
    </citation>
    <scope>NUCLEOTIDE SEQUENCE [LARGE SCALE GENOMIC DNA]</scope>
    <source>
        <strain evidence="5">Z151</strain>
    </source>
</reference>
<dbReference type="GO" id="GO:0005737">
    <property type="term" value="C:cytoplasm"/>
    <property type="evidence" value="ECO:0007669"/>
    <property type="project" value="TreeGrafter"/>
</dbReference>
<dbReference type="InterPro" id="IPR055377">
    <property type="entry name" value="GH3_M"/>
</dbReference>
<sequence length="693" mass="78865">MAEERSTRRVSGLDKGAFEAARHGRRASFVERAVDQGRRPSILERAVDAIQAEVNVNTELAVVFNFTYLWVTVAGGALLPFLLPITSIIIGSLLLGSLFVTIDFLGGWNPEWSFKVAAIQYFKVRVVELLGLYNAWLYHRNSLNVRAAQEATLLTNLAANRDTEYYRDHNLGSIENASDFLQSQPLSKYDKYRPYVDRMLQGELKVLTSEVPYYFGKTSGTTGLPAAIPITPFIKKQTLAAIACFLFYADRKVPWKKLHNLRPVWKISYTNPKVLEKTPSGIILGPMSANPLWTKGMGEIYTVPSVTFQIEDSSASGYVQLIFALRYRDLGAIEGTFASIVYFSFKRMEADWRSLVENIRNGTIRQDLNISDDIREILLAHLKPDQARADFLEEQFEEGFDNIAARIWPEMKLINCITTGPFEIYAKHLREKYTKDILLYSASVVATEGFMALNMWPYNKTPRYALIPKLHFYEFIPIDLTGEAQPGTLLMDQVEIGHDYEIVITSANGFNRYRIGDVVRVVGFYNQIPLVEFRHRAGANLNIKGEKVTELSMIQCLTEAAHRMPEKIKEIVDYTSCENVMLDVVGFKNDRKGSYHVLFVELTSINRDANHSTLAAELASVYDEILRNTHYKYIELRTTKSLDEVLIYPIQAGGFSRLRDYLLKTTSVSPIQLKIPRVLLKKEIVTFMLNERV</sequence>
<dbReference type="InterPro" id="IPR055378">
    <property type="entry name" value="GH3_C"/>
</dbReference>
<dbReference type="InterPro" id="IPR004993">
    <property type="entry name" value="GH3"/>
</dbReference>
<comment type="caution">
    <text evidence="4">The sequence shown here is derived from an EMBL/GenBank/DDBJ whole genome shotgun (WGS) entry which is preliminary data.</text>
</comment>
<dbReference type="AlphaFoldDB" id="A0A1W0WR81"/>
<evidence type="ECO:0000313" key="5">
    <source>
        <dbReference type="Proteomes" id="UP000192578"/>
    </source>
</evidence>
<dbReference type="EMBL" id="MTYJ01000057">
    <property type="protein sequence ID" value="OQV17715.1"/>
    <property type="molecule type" value="Genomic_DNA"/>
</dbReference>
<keyword evidence="1" id="KW-0472">Membrane</keyword>
<name>A0A1W0WR81_HYPEX</name>
<dbReference type="Pfam" id="PF23572">
    <property type="entry name" value="GH3_C"/>
    <property type="match status" value="1"/>
</dbReference>
<feature type="transmembrane region" description="Helical" evidence="1">
    <location>
        <begin position="60"/>
        <end position="79"/>
    </location>
</feature>
<gene>
    <name evidence="4" type="ORF">BV898_08172</name>
</gene>
<dbReference type="Pfam" id="PF23571">
    <property type="entry name" value="GH3_M"/>
    <property type="match status" value="1"/>
</dbReference>
<keyword evidence="1" id="KW-1133">Transmembrane helix</keyword>
<evidence type="ECO:0000259" key="3">
    <source>
        <dbReference type="Pfam" id="PF23572"/>
    </source>
</evidence>
<protein>
    <submittedName>
        <fullName evidence="4">Jasmonic acid-amido synthetase JAR1</fullName>
    </submittedName>
</protein>
<evidence type="ECO:0000256" key="1">
    <source>
        <dbReference type="SAM" id="Phobius"/>
    </source>
</evidence>
<dbReference type="Proteomes" id="UP000192578">
    <property type="component" value="Unassembled WGS sequence"/>
</dbReference>
<dbReference type="PANTHER" id="PTHR31901">
    <property type="entry name" value="GH3 DOMAIN-CONTAINING PROTEIN"/>
    <property type="match status" value="1"/>
</dbReference>
<accession>A0A1W0WR81</accession>
<organism evidence="4 5">
    <name type="scientific">Hypsibius exemplaris</name>
    <name type="common">Freshwater tardigrade</name>
    <dbReference type="NCBI Taxonomy" id="2072580"/>
    <lineage>
        <taxon>Eukaryota</taxon>
        <taxon>Metazoa</taxon>
        <taxon>Ecdysozoa</taxon>
        <taxon>Tardigrada</taxon>
        <taxon>Eutardigrada</taxon>
        <taxon>Parachela</taxon>
        <taxon>Hypsibioidea</taxon>
        <taxon>Hypsibiidae</taxon>
        <taxon>Hypsibius</taxon>
    </lineage>
</organism>
<dbReference type="GO" id="GO:0016881">
    <property type="term" value="F:acid-amino acid ligase activity"/>
    <property type="evidence" value="ECO:0007669"/>
    <property type="project" value="TreeGrafter"/>
</dbReference>
<proteinExistence type="predicted"/>